<dbReference type="Pfam" id="PF23363">
    <property type="entry name" value="DUF7089"/>
    <property type="match status" value="1"/>
</dbReference>
<sequence>MFETRSLPEDLEAVRAAHAPDCLVLDAAADFETIPPAAAEDLGLVVDSLDPASYPAEWLPDDAPVLLARYAGGDFTIGMPGDGTVVWTRQTVPPTVIAKKRAEGTPEDFLDFLFAEAFVQIGLDAPEHFLPFFGEQYRALDAAVPLGPADVYQIAAALYEAWLGLQTRETFAAWDDDSPRLHAAWVDAGERLEGRLADLPGAVARGETDFADATEFACSAVKHGLDLPAPFSALDTAAYAEYGPSYAVRWAEKTFEQLVDD</sequence>
<dbReference type="EMBL" id="FNHL01000001">
    <property type="protein sequence ID" value="SDL90706.1"/>
    <property type="molecule type" value="Genomic_DNA"/>
</dbReference>
<evidence type="ECO:0000313" key="1">
    <source>
        <dbReference type="EMBL" id="SDL90706.1"/>
    </source>
</evidence>
<dbReference type="OrthoDB" id="198543at2157"/>
<evidence type="ECO:0000313" key="2">
    <source>
        <dbReference type="Proteomes" id="UP000199451"/>
    </source>
</evidence>
<name>A0A1G9NVT7_9EURY</name>
<dbReference type="Proteomes" id="UP000199451">
    <property type="component" value="Unassembled WGS sequence"/>
</dbReference>
<organism evidence="1 2">
    <name type="scientific">Halogranum gelatinilyticum</name>
    <dbReference type="NCBI Taxonomy" id="660521"/>
    <lineage>
        <taxon>Archaea</taxon>
        <taxon>Methanobacteriati</taxon>
        <taxon>Methanobacteriota</taxon>
        <taxon>Stenosarchaea group</taxon>
        <taxon>Halobacteria</taxon>
        <taxon>Halobacteriales</taxon>
        <taxon>Haloferacaceae</taxon>
    </lineage>
</organism>
<keyword evidence="2" id="KW-1185">Reference proteome</keyword>
<proteinExistence type="predicted"/>
<protein>
    <submittedName>
        <fullName evidence="1">Uncharacterized protein</fullName>
    </submittedName>
</protein>
<accession>A0A1G9NVT7</accession>
<reference evidence="2" key="1">
    <citation type="submission" date="2016-10" db="EMBL/GenBank/DDBJ databases">
        <authorList>
            <person name="Varghese N."/>
            <person name="Submissions S."/>
        </authorList>
    </citation>
    <scope>NUCLEOTIDE SEQUENCE [LARGE SCALE GENOMIC DNA]</scope>
    <source>
        <strain evidence="2">CGMCC 1.10119</strain>
    </source>
</reference>
<dbReference type="STRING" id="660521.SAMN04487949_0131"/>
<dbReference type="AlphaFoldDB" id="A0A1G9NVT7"/>
<gene>
    <name evidence="1" type="ORF">SAMN04487949_0131</name>
</gene>
<dbReference type="InterPro" id="IPR055515">
    <property type="entry name" value="DUF7089"/>
</dbReference>
<dbReference type="RefSeq" id="WP_089693067.1">
    <property type="nucleotide sequence ID" value="NZ_FNHL01000001.1"/>
</dbReference>